<dbReference type="PROSITE" id="PS51078">
    <property type="entry name" value="ICLR_ED"/>
    <property type="match status" value="1"/>
</dbReference>
<dbReference type="EMBL" id="FNDU01000002">
    <property type="protein sequence ID" value="SDH66892.1"/>
    <property type="molecule type" value="Genomic_DNA"/>
</dbReference>
<organism evidence="2 3">
    <name type="scientific">Alteribacillus bidgolensis</name>
    <dbReference type="NCBI Taxonomy" id="930129"/>
    <lineage>
        <taxon>Bacteria</taxon>
        <taxon>Bacillati</taxon>
        <taxon>Bacillota</taxon>
        <taxon>Bacilli</taxon>
        <taxon>Bacillales</taxon>
        <taxon>Bacillaceae</taxon>
        <taxon>Alteribacillus</taxon>
    </lineage>
</organism>
<dbReference type="SUPFAM" id="SSF55781">
    <property type="entry name" value="GAF domain-like"/>
    <property type="match status" value="1"/>
</dbReference>
<gene>
    <name evidence="2" type="ORF">SAMN05216352_102139</name>
</gene>
<evidence type="ECO:0000313" key="3">
    <source>
        <dbReference type="Proteomes" id="UP000199017"/>
    </source>
</evidence>
<dbReference type="InterPro" id="IPR014757">
    <property type="entry name" value="Tscrpt_reg_IclR_C"/>
</dbReference>
<name>A0A1G8EAC5_9BACI</name>
<evidence type="ECO:0000259" key="1">
    <source>
        <dbReference type="PROSITE" id="PS51078"/>
    </source>
</evidence>
<dbReference type="STRING" id="930129.SAMN05216352_102139"/>
<dbReference type="AlphaFoldDB" id="A0A1G8EAC5"/>
<dbReference type="InterPro" id="IPR050707">
    <property type="entry name" value="HTH_MetabolicPath_Reg"/>
</dbReference>
<reference evidence="2 3" key="1">
    <citation type="submission" date="2016-10" db="EMBL/GenBank/DDBJ databases">
        <authorList>
            <person name="de Groot N.N."/>
        </authorList>
    </citation>
    <scope>NUCLEOTIDE SEQUENCE [LARGE SCALE GENOMIC DNA]</scope>
    <source>
        <strain evidence="3">P4B,CCM 7963,CECT 7998,DSM 25260,IBRC-M 10614,KCTC 13821</strain>
    </source>
</reference>
<dbReference type="Proteomes" id="UP000199017">
    <property type="component" value="Unassembled WGS sequence"/>
</dbReference>
<dbReference type="Gene3D" id="3.30.450.40">
    <property type="match status" value="1"/>
</dbReference>
<dbReference type="GO" id="GO:0003677">
    <property type="term" value="F:DNA binding"/>
    <property type="evidence" value="ECO:0007669"/>
    <property type="project" value="TreeGrafter"/>
</dbReference>
<keyword evidence="3" id="KW-1185">Reference proteome</keyword>
<dbReference type="GO" id="GO:0045892">
    <property type="term" value="P:negative regulation of DNA-templated transcription"/>
    <property type="evidence" value="ECO:0007669"/>
    <property type="project" value="TreeGrafter"/>
</dbReference>
<sequence length="206" mass="22775">MQEGYVKQDPITGVYTLGLKFIDVGQHVLDSLDIRQVASPFLQELVDSTGETAHLVLFEQDHVAYIDKVESPKTIRMYSSIGKVAPLHCTGVGKAILAFLPEEETETLLASMNLTTYTEHTVNSVGKLKEQLKTIKQQGYSIDDEEHEKGIRCAAAPIFDHNGRPVAGISMSGPEMRLSDEKLKDYAELVVKAGKDISSFLGYHHN</sequence>
<dbReference type="PANTHER" id="PTHR30136:SF24">
    <property type="entry name" value="HTH-TYPE TRANSCRIPTIONAL REPRESSOR ALLR"/>
    <property type="match status" value="1"/>
</dbReference>
<evidence type="ECO:0000313" key="2">
    <source>
        <dbReference type="EMBL" id="SDH66892.1"/>
    </source>
</evidence>
<proteinExistence type="predicted"/>
<dbReference type="GO" id="GO:0003700">
    <property type="term" value="F:DNA-binding transcription factor activity"/>
    <property type="evidence" value="ECO:0007669"/>
    <property type="project" value="TreeGrafter"/>
</dbReference>
<dbReference type="Pfam" id="PF01614">
    <property type="entry name" value="IclR_C"/>
    <property type="match status" value="1"/>
</dbReference>
<accession>A0A1G8EAC5</accession>
<dbReference type="InterPro" id="IPR029016">
    <property type="entry name" value="GAF-like_dom_sf"/>
</dbReference>
<feature type="domain" description="IclR-ED" evidence="1">
    <location>
        <begin position="20"/>
        <end position="203"/>
    </location>
</feature>
<protein>
    <submittedName>
        <fullName evidence="2">Transcriptional regulator, IclR family</fullName>
    </submittedName>
</protein>
<dbReference type="PANTHER" id="PTHR30136">
    <property type="entry name" value="HELIX-TURN-HELIX TRANSCRIPTIONAL REGULATOR, ICLR FAMILY"/>
    <property type="match status" value="1"/>
</dbReference>